<dbReference type="RefSeq" id="WP_376842004.1">
    <property type="nucleotide sequence ID" value="NZ_JBHMAU010000133.1"/>
</dbReference>
<feature type="domain" description="MurNAc-LAA" evidence="4">
    <location>
        <begin position="165"/>
        <end position="287"/>
    </location>
</feature>
<dbReference type="InterPro" id="IPR002508">
    <property type="entry name" value="MurNAc-LAA_cat"/>
</dbReference>
<dbReference type="EMBL" id="JBHMAU010000133">
    <property type="protein sequence ID" value="MFB9777989.1"/>
    <property type="molecule type" value="Genomic_DNA"/>
</dbReference>
<feature type="signal peptide" evidence="3">
    <location>
        <begin position="1"/>
        <end position="25"/>
    </location>
</feature>
<dbReference type="PANTHER" id="PTHR30404:SF0">
    <property type="entry name" value="N-ACETYLMURAMOYL-L-ALANINE AMIDASE AMIC"/>
    <property type="match status" value="1"/>
</dbReference>
<evidence type="ECO:0000259" key="4">
    <source>
        <dbReference type="SMART" id="SM00646"/>
    </source>
</evidence>
<evidence type="ECO:0000256" key="1">
    <source>
        <dbReference type="ARBA" id="ARBA00022801"/>
    </source>
</evidence>
<protein>
    <submittedName>
        <fullName evidence="5">N-acetylmuramoyl-L-alanine amidase</fullName>
    </submittedName>
</protein>
<feature type="region of interest" description="Disordered" evidence="2">
    <location>
        <begin position="28"/>
        <end position="116"/>
    </location>
</feature>
<dbReference type="Pfam" id="PF01520">
    <property type="entry name" value="Amidase_3"/>
    <property type="match status" value="1"/>
</dbReference>
<dbReference type="PROSITE" id="PS51257">
    <property type="entry name" value="PROKAR_LIPOPROTEIN"/>
    <property type="match status" value="1"/>
</dbReference>
<dbReference type="PANTHER" id="PTHR30404">
    <property type="entry name" value="N-ACETYLMURAMOYL-L-ALANINE AMIDASE"/>
    <property type="match status" value="1"/>
</dbReference>
<reference evidence="5 6" key="1">
    <citation type="submission" date="2024-09" db="EMBL/GenBank/DDBJ databases">
        <authorList>
            <person name="Sun Q."/>
            <person name="Mori K."/>
        </authorList>
    </citation>
    <scope>NUCLEOTIDE SEQUENCE [LARGE SCALE GENOMIC DNA]</scope>
    <source>
        <strain evidence="5 6">JCM 11683</strain>
    </source>
</reference>
<proteinExistence type="predicted"/>
<dbReference type="CDD" id="cd02696">
    <property type="entry name" value="MurNAc-LAA"/>
    <property type="match status" value="1"/>
</dbReference>
<gene>
    <name evidence="5" type="ORF">ACFFN1_16550</name>
</gene>
<evidence type="ECO:0000313" key="6">
    <source>
        <dbReference type="Proteomes" id="UP001589707"/>
    </source>
</evidence>
<accession>A0ABV5X6D2</accession>
<evidence type="ECO:0000256" key="2">
    <source>
        <dbReference type="SAM" id="MobiDB-lite"/>
    </source>
</evidence>
<keyword evidence="3" id="KW-0732">Signal</keyword>
<feature type="chain" id="PRO_5046948470" evidence="3">
    <location>
        <begin position="26"/>
        <end position="293"/>
    </location>
</feature>
<name>A0ABV5X6D2_9MICO</name>
<dbReference type="SMART" id="SM00646">
    <property type="entry name" value="Ami_3"/>
    <property type="match status" value="1"/>
</dbReference>
<evidence type="ECO:0000313" key="5">
    <source>
        <dbReference type="EMBL" id="MFB9777989.1"/>
    </source>
</evidence>
<dbReference type="SUPFAM" id="SSF53187">
    <property type="entry name" value="Zn-dependent exopeptidases"/>
    <property type="match status" value="1"/>
</dbReference>
<dbReference type="Gene3D" id="3.40.630.40">
    <property type="entry name" value="Zn-dependent exopeptidases"/>
    <property type="match status" value="1"/>
</dbReference>
<dbReference type="InterPro" id="IPR050695">
    <property type="entry name" value="N-acetylmuramoyl_amidase_3"/>
</dbReference>
<organism evidence="5 6">
    <name type="scientific">Brevibacterium otitidis</name>
    <dbReference type="NCBI Taxonomy" id="53364"/>
    <lineage>
        <taxon>Bacteria</taxon>
        <taxon>Bacillati</taxon>
        <taxon>Actinomycetota</taxon>
        <taxon>Actinomycetes</taxon>
        <taxon>Micrococcales</taxon>
        <taxon>Brevibacteriaceae</taxon>
        <taxon>Brevibacterium</taxon>
    </lineage>
</organism>
<keyword evidence="1" id="KW-0378">Hydrolase</keyword>
<comment type="caution">
    <text evidence="5">The sequence shown here is derived from an EMBL/GenBank/DDBJ whole genome shotgun (WGS) entry which is preliminary data.</text>
</comment>
<keyword evidence="6" id="KW-1185">Reference proteome</keyword>
<evidence type="ECO:0000256" key="3">
    <source>
        <dbReference type="SAM" id="SignalP"/>
    </source>
</evidence>
<dbReference type="Proteomes" id="UP001589707">
    <property type="component" value="Unassembled WGS sequence"/>
</dbReference>
<sequence>MRRPSPPLRLSAAASLLLSSCLVLGGCGGGSGAEAEHTSGADTTPIAEEPVPSRTSETEASAPEKTSAPETSAPALEGKTVALDPGHNGANARNASEVNRQVPDGRGGTKACNTTGTATAGDYAEHAFTFDVAERARTLLEDAGAEVVMSREDDEGVGPCVDERGQFAGEAGADVLVSIHANGTEDTSARGFHVIVVEDAQHEGVEEPSQALAEQMVAAFEDADFAPNPAYGADGIVARTDIAGLNHASVPAVLVECGEMRNPDEAAVMESEEGRQRYAEAITAGVTESLAEN</sequence>